<evidence type="ECO:0000313" key="1">
    <source>
        <dbReference type="EMBL" id="KAJ7783510.1"/>
    </source>
</evidence>
<organism evidence="1 2">
    <name type="scientific">Mycena maculata</name>
    <dbReference type="NCBI Taxonomy" id="230809"/>
    <lineage>
        <taxon>Eukaryota</taxon>
        <taxon>Fungi</taxon>
        <taxon>Dikarya</taxon>
        <taxon>Basidiomycota</taxon>
        <taxon>Agaricomycotina</taxon>
        <taxon>Agaricomycetes</taxon>
        <taxon>Agaricomycetidae</taxon>
        <taxon>Agaricales</taxon>
        <taxon>Marasmiineae</taxon>
        <taxon>Mycenaceae</taxon>
        <taxon>Mycena</taxon>
    </lineage>
</organism>
<sequence length="129" mass="15088">MALRRSHCPSPPPMFLIRISPEDGGTRAAARILKALKAFAHQHILHAAYGPAALRRDEHYGAFNLYSVDYRLISFQPMERTVLGLRQGIRGRRTKNLVYFDFVRPSWHAVQWKFHYVQEKFHYVQDNLP</sequence>
<protein>
    <submittedName>
        <fullName evidence="1">Uncharacterized protein</fullName>
    </submittedName>
</protein>
<dbReference type="Proteomes" id="UP001215280">
    <property type="component" value="Unassembled WGS sequence"/>
</dbReference>
<dbReference type="EMBL" id="JARJLG010000002">
    <property type="protein sequence ID" value="KAJ7783510.1"/>
    <property type="molecule type" value="Genomic_DNA"/>
</dbReference>
<dbReference type="AlphaFoldDB" id="A0AAD7KDQ6"/>
<gene>
    <name evidence="1" type="ORF">DFH07DRAFT_764025</name>
</gene>
<keyword evidence="2" id="KW-1185">Reference proteome</keyword>
<accession>A0AAD7KDQ6</accession>
<evidence type="ECO:0000313" key="2">
    <source>
        <dbReference type="Proteomes" id="UP001215280"/>
    </source>
</evidence>
<name>A0AAD7KDQ6_9AGAR</name>
<reference evidence="1" key="1">
    <citation type="submission" date="2023-03" db="EMBL/GenBank/DDBJ databases">
        <title>Massive genome expansion in bonnet fungi (Mycena s.s.) driven by repeated elements and novel gene families across ecological guilds.</title>
        <authorList>
            <consortium name="Lawrence Berkeley National Laboratory"/>
            <person name="Harder C.B."/>
            <person name="Miyauchi S."/>
            <person name="Viragh M."/>
            <person name="Kuo A."/>
            <person name="Thoen E."/>
            <person name="Andreopoulos B."/>
            <person name="Lu D."/>
            <person name="Skrede I."/>
            <person name="Drula E."/>
            <person name="Henrissat B."/>
            <person name="Morin E."/>
            <person name="Kohler A."/>
            <person name="Barry K."/>
            <person name="LaButti K."/>
            <person name="Morin E."/>
            <person name="Salamov A."/>
            <person name="Lipzen A."/>
            <person name="Mereny Z."/>
            <person name="Hegedus B."/>
            <person name="Baldrian P."/>
            <person name="Stursova M."/>
            <person name="Weitz H."/>
            <person name="Taylor A."/>
            <person name="Grigoriev I.V."/>
            <person name="Nagy L.G."/>
            <person name="Martin F."/>
            <person name="Kauserud H."/>
        </authorList>
    </citation>
    <scope>NUCLEOTIDE SEQUENCE</scope>
    <source>
        <strain evidence="1">CBHHK188m</strain>
    </source>
</reference>
<comment type="caution">
    <text evidence="1">The sequence shown here is derived from an EMBL/GenBank/DDBJ whole genome shotgun (WGS) entry which is preliminary data.</text>
</comment>
<proteinExistence type="predicted"/>